<protein>
    <submittedName>
        <fullName evidence="2">Uncharacterized protein</fullName>
    </submittedName>
</protein>
<dbReference type="OrthoDB" id="10581029at2759"/>
<feature type="compositionally biased region" description="Polar residues" evidence="1">
    <location>
        <begin position="346"/>
        <end position="361"/>
    </location>
</feature>
<feature type="region of interest" description="Disordered" evidence="1">
    <location>
        <begin position="1"/>
        <end position="23"/>
    </location>
</feature>
<feature type="region of interest" description="Disordered" evidence="1">
    <location>
        <begin position="83"/>
        <end position="111"/>
    </location>
</feature>
<organism evidence="2 3">
    <name type="scientific">Neocallimastix californiae</name>
    <dbReference type="NCBI Taxonomy" id="1754190"/>
    <lineage>
        <taxon>Eukaryota</taxon>
        <taxon>Fungi</taxon>
        <taxon>Fungi incertae sedis</taxon>
        <taxon>Chytridiomycota</taxon>
        <taxon>Chytridiomycota incertae sedis</taxon>
        <taxon>Neocallimastigomycetes</taxon>
        <taxon>Neocallimastigales</taxon>
        <taxon>Neocallimastigaceae</taxon>
        <taxon>Neocallimastix</taxon>
    </lineage>
</organism>
<dbReference type="AlphaFoldDB" id="A0A1Y2ABP7"/>
<comment type="caution">
    <text evidence="2">The sequence shown here is derived from an EMBL/GenBank/DDBJ whole genome shotgun (WGS) entry which is preliminary data.</text>
</comment>
<name>A0A1Y2ABP7_9FUNG</name>
<dbReference type="EMBL" id="MCOG01000308">
    <property type="protein sequence ID" value="ORY19969.1"/>
    <property type="molecule type" value="Genomic_DNA"/>
</dbReference>
<reference evidence="2 3" key="1">
    <citation type="submission" date="2016-08" db="EMBL/GenBank/DDBJ databases">
        <title>A Parts List for Fungal Cellulosomes Revealed by Comparative Genomics.</title>
        <authorList>
            <consortium name="DOE Joint Genome Institute"/>
            <person name="Haitjema C.H."/>
            <person name="Gilmore S.P."/>
            <person name="Henske J.K."/>
            <person name="Solomon K.V."/>
            <person name="De Groot R."/>
            <person name="Kuo A."/>
            <person name="Mondo S.J."/>
            <person name="Salamov A.A."/>
            <person name="Labutti K."/>
            <person name="Zhao Z."/>
            <person name="Chiniquy J."/>
            <person name="Barry K."/>
            <person name="Brewer H.M."/>
            <person name="Purvine S.O."/>
            <person name="Wright A.T."/>
            <person name="Boxma B."/>
            <person name="Van Alen T."/>
            <person name="Hackstein J.H."/>
            <person name="Baker S.E."/>
            <person name="Grigoriev I.V."/>
            <person name="O'Malley M.A."/>
        </authorList>
    </citation>
    <scope>NUCLEOTIDE SEQUENCE [LARGE SCALE GENOMIC DNA]</scope>
    <source>
        <strain evidence="2 3">G1</strain>
    </source>
</reference>
<evidence type="ECO:0000313" key="3">
    <source>
        <dbReference type="Proteomes" id="UP000193920"/>
    </source>
</evidence>
<evidence type="ECO:0000256" key="1">
    <source>
        <dbReference type="SAM" id="MobiDB-lite"/>
    </source>
</evidence>
<keyword evidence="3" id="KW-1185">Reference proteome</keyword>
<feature type="region of interest" description="Disordered" evidence="1">
    <location>
        <begin position="312"/>
        <end position="361"/>
    </location>
</feature>
<gene>
    <name evidence="2" type="ORF">LY90DRAFT_517177</name>
</gene>
<sequence>MTRPNEPTEYKNNTLPVLLPNPNTQKKIINNNINDDSNNSSIKDEFKPNLSQINNFIYYKKEDLLIPVQRNGKKSIKKVKKESNMLLSSKTASRREADRLRKAKSRSNPANAVFEASRERVKRHVKNKYKFLNINAIPTLNDLPRRQPCHDWDIFYHISPYEDPETIDLNERYYNSGIEWPKYVQDIMKFISNQNQNTILNAVRASSRAKYNKWVSELKEKEDELKTLFEAKIYYHQRRESDYKEAWAKYCETGKATKEDIDSYYLRLKGLEHNLMENQRIAKEFWEKNKKYFDVETVSVILSNTPNEEKITITVDKNGSSKKDHEKSKTRKHRTSSKSNPEKVQSKSSNKPPVTIKPSSSVLNSVLPQLTENISDEHYSNITENINDQKINDQKINDQKINDQKINDQNINDQKINDQKINDQNINDQNINDQKINDQKINDQNLNENFVKMNSFSSNSNIDREDIGMNNTNSNTQIMMIMN</sequence>
<feature type="compositionally biased region" description="Low complexity" evidence="1">
    <location>
        <begin position="12"/>
        <end position="23"/>
    </location>
</feature>
<proteinExistence type="predicted"/>
<evidence type="ECO:0000313" key="2">
    <source>
        <dbReference type="EMBL" id="ORY19969.1"/>
    </source>
</evidence>
<accession>A0A1Y2ABP7</accession>
<dbReference type="Proteomes" id="UP000193920">
    <property type="component" value="Unassembled WGS sequence"/>
</dbReference>